<accession>A0A423F2Z5</accession>
<name>A0A423F2Z5_9PSED</name>
<dbReference type="GO" id="GO:0016020">
    <property type="term" value="C:membrane"/>
    <property type="evidence" value="ECO:0007669"/>
    <property type="project" value="InterPro"/>
</dbReference>
<proteinExistence type="predicted"/>
<dbReference type="PANTHER" id="PTHR10689">
    <property type="entry name" value="MICROSOMAL GLUTATHIONE S-TRANSFERASE 1"/>
    <property type="match status" value="1"/>
</dbReference>
<dbReference type="PANTHER" id="PTHR10689:SF6">
    <property type="entry name" value="MICROSOMAL GLUTATHIONE S-TRANSFERASE 1"/>
    <property type="match status" value="1"/>
</dbReference>
<evidence type="ECO:0000256" key="1">
    <source>
        <dbReference type="ARBA" id="ARBA00003701"/>
    </source>
</evidence>
<dbReference type="Proteomes" id="UP000283389">
    <property type="component" value="Unassembled WGS sequence"/>
</dbReference>
<dbReference type="RefSeq" id="WP_123477735.1">
    <property type="nucleotide sequence ID" value="NZ_MOAZ01000017.1"/>
</dbReference>
<evidence type="ECO:0000256" key="3">
    <source>
        <dbReference type="ARBA" id="ARBA00012452"/>
    </source>
</evidence>
<evidence type="ECO:0000256" key="13">
    <source>
        <dbReference type="SAM" id="Phobius"/>
    </source>
</evidence>
<dbReference type="EC" id="2.5.1.18" evidence="3"/>
<keyword evidence="7 13" id="KW-1133">Transmembrane helix</keyword>
<evidence type="ECO:0000256" key="8">
    <source>
        <dbReference type="ARBA" id="ARBA00022990"/>
    </source>
</evidence>
<dbReference type="Pfam" id="PF01124">
    <property type="entry name" value="MAPEG"/>
    <property type="match status" value="1"/>
</dbReference>
<comment type="function">
    <text evidence="1">Conjugation of reduced glutathione to a wide number of exogenous and endogenous hydrophobic electrophiles.</text>
</comment>
<keyword evidence="9 13" id="KW-0472">Membrane</keyword>
<keyword evidence="4" id="KW-0808">Transferase</keyword>
<organism evidence="14 15">
    <name type="scientific">Pseudomonas canadensis</name>
    <dbReference type="NCBI Taxonomy" id="915099"/>
    <lineage>
        <taxon>Bacteria</taxon>
        <taxon>Pseudomonadati</taxon>
        <taxon>Pseudomonadota</taxon>
        <taxon>Gammaproteobacteria</taxon>
        <taxon>Pseudomonadales</taxon>
        <taxon>Pseudomonadaceae</taxon>
        <taxon>Pseudomonas</taxon>
    </lineage>
</organism>
<keyword evidence="6" id="KW-0256">Endoplasmic reticulum</keyword>
<evidence type="ECO:0000256" key="11">
    <source>
        <dbReference type="ARBA" id="ARBA00039397"/>
    </source>
</evidence>
<evidence type="ECO:0000256" key="4">
    <source>
        <dbReference type="ARBA" id="ARBA00022679"/>
    </source>
</evidence>
<evidence type="ECO:0000256" key="6">
    <source>
        <dbReference type="ARBA" id="ARBA00022824"/>
    </source>
</evidence>
<dbReference type="AlphaFoldDB" id="A0A423F2Z5"/>
<evidence type="ECO:0000256" key="7">
    <source>
        <dbReference type="ARBA" id="ARBA00022989"/>
    </source>
</evidence>
<feature type="transmembrane region" description="Helical" evidence="13">
    <location>
        <begin position="6"/>
        <end position="25"/>
    </location>
</feature>
<evidence type="ECO:0000256" key="9">
    <source>
        <dbReference type="ARBA" id="ARBA00023136"/>
    </source>
</evidence>
<sequence length="144" mass="15571">MNELLHVYALCVLVLCLKMFAISCYQGVFRIRRQAFTNLEDAAFFKRAAHSAELPQVVRATKAWANDLENIPLFFVLGGLCIALGASGAVTAGLCVCFTLARVAHTVMYLVGCQPWRTLAYGLGAICLLGQGATVVARLMVIST</sequence>
<protein>
    <recommendedName>
        <fullName evidence="11">Microsomal glutathione S-transferase 1</fullName>
        <ecNumber evidence="3">2.5.1.18</ecNumber>
    </recommendedName>
</protein>
<dbReference type="SUPFAM" id="SSF161084">
    <property type="entry name" value="MAPEG domain-like"/>
    <property type="match status" value="1"/>
</dbReference>
<dbReference type="EMBL" id="MOAZ01000017">
    <property type="protein sequence ID" value="ROM48659.1"/>
    <property type="molecule type" value="Genomic_DNA"/>
</dbReference>
<dbReference type="InterPro" id="IPR023352">
    <property type="entry name" value="MAPEG-like_dom_sf"/>
</dbReference>
<dbReference type="InterPro" id="IPR040162">
    <property type="entry name" value="MGST1-like"/>
</dbReference>
<evidence type="ECO:0000256" key="10">
    <source>
        <dbReference type="ARBA" id="ARBA00038540"/>
    </source>
</evidence>
<evidence type="ECO:0000313" key="14">
    <source>
        <dbReference type="EMBL" id="ROM48659.1"/>
    </source>
</evidence>
<evidence type="ECO:0000313" key="15">
    <source>
        <dbReference type="Proteomes" id="UP000283389"/>
    </source>
</evidence>
<dbReference type="GO" id="GO:0004364">
    <property type="term" value="F:glutathione transferase activity"/>
    <property type="evidence" value="ECO:0007669"/>
    <property type="project" value="UniProtKB-EC"/>
</dbReference>
<keyword evidence="5 13" id="KW-0812">Transmembrane</keyword>
<dbReference type="Gene3D" id="1.20.120.550">
    <property type="entry name" value="Membrane associated eicosanoid/glutathione metabolism-like domain"/>
    <property type="match status" value="1"/>
</dbReference>
<comment type="subcellular location">
    <subcellularLocation>
        <location evidence="2">Endoplasmic reticulum membrane</location>
        <topology evidence="2">Multi-pass membrane protein</topology>
    </subcellularLocation>
</comment>
<gene>
    <name evidence="14" type="ORF">BK649_22480</name>
</gene>
<evidence type="ECO:0000256" key="2">
    <source>
        <dbReference type="ARBA" id="ARBA00004477"/>
    </source>
</evidence>
<keyword evidence="8" id="KW-0007">Acetylation</keyword>
<feature type="transmembrane region" description="Helical" evidence="13">
    <location>
        <begin position="73"/>
        <end position="101"/>
    </location>
</feature>
<reference evidence="14 15" key="1">
    <citation type="submission" date="2016-10" db="EMBL/GenBank/DDBJ databases">
        <title>Comparative genome analysis of multiple Pseudomonas spp. focuses on biocontrol and plant growth promoting traits.</title>
        <authorList>
            <person name="Tao X.-Y."/>
            <person name="Taylor C.G."/>
        </authorList>
    </citation>
    <scope>NUCLEOTIDE SEQUENCE [LARGE SCALE GENOMIC DNA]</scope>
    <source>
        <strain evidence="14 15">36C8</strain>
    </source>
</reference>
<feature type="transmembrane region" description="Helical" evidence="13">
    <location>
        <begin position="121"/>
        <end position="141"/>
    </location>
</feature>
<comment type="caution">
    <text evidence="14">The sequence shown here is derived from an EMBL/GenBank/DDBJ whole genome shotgun (WGS) entry which is preliminary data.</text>
</comment>
<evidence type="ECO:0000256" key="5">
    <source>
        <dbReference type="ARBA" id="ARBA00022692"/>
    </source>
</evidence>
<evidence type="ECO:0000256" key="12">
    <source>
        <dbReference type="ARBA" id="ARBA00049385"/>
    </source>
</evidence>
<comment type="subunit">
    <text evidence="10">Homotrimer; The trimer binds only one molecule of glutathione.</text>
</comment>
<comment type="catalytic activity">
    <reaction evidence="12">
        <text>RX + glutathione = an S-substituted glutathione + a halide anion + H(+)</text>
        <dbReference type="Rhea" id="RHEA:16437"/>
        <dbReference type="ChEBI" id="CHEBI:15378"/>
        <dbReference type="ChEBI" id="CHEBI:16042"/>
        <dbReference type="ChEBI" id="CHEBI:17792"/>
        <dbReference type="ChEBI" id="CHEBI:57925"/>
        <dbReference type="ChEBI" id="CHEBI:90779"/>
        <dbReference type="EC" id="2.5.1.18"/>
    </reaction>
    <physiologicalReaction direction="left-to-right" evidence="12">
        <dbReference type="Rhea" id="RHEA:16438"/>
    </physiologicalReaction>
</comment>
<dbReference type="InterPro" id="IPR001129">
    <property type="entry name" value="Membr-assoc_MAPEG"/>
</dbReference>